<proteinExistence type="predicted"/>
<reference evidence="2 3" key="1">
    <citation type="submission" date="2018-09" db="EMBL/GenBank/DDBJ databases">
        <authorList>
            <person name="Zhu H."/>
        </authorList>
    </citation>
    <scope>NUCLEOTIDE SEQUENCE [LARGE SCALE GENOMIC DNA]</scope>
    <source>
        <strain evidence="2 3">K2W22B-5</strain>
    </source>
</reference>
<dbReference type="InterPro" id="IPR015378">
    <property type="entry name" value="Transposase-like_Mu_C"/>
</dbReference>
<evidence type="ECO:0000313" key="3">
    <source>
        <dbReference type="Proteomes" id="UP000283458"/>
    </source>
</evidence>
<dbReference type="Gene3D" id="3.30.420.10">
    <property type="entry name" value="Ribonuclease H-like superfamily/Ribonuclease H"/>
    <property type="match status" value="1"/>
</dbReference>
<dbReference type="Pfam" id="PF02914">
    <property type="entry name" value="DDE_2"/>
    <property type="match status" value="1"/>
</dbReference>
<dbReference type="InterPro" id="IPR012337">
    <property type="entry name" value="RNaseH-like_sf"/>
</dbReference>
<dbReference type="InterPro" id="IPR009061">
    <property type="entry name" value="DNA-bd_dom_put_sf"/>
</dbReference>
<name>A0A418W498_9PROT</name>
<dbReference type="InterPro" id="IPR009004">
    <property type="entry name" value="Transposase_Mu_C"/>
</dbReference>
<dbReference type="EMBL" id="QYUL01000001">
    <property type="protein sequence ID" value="RJF84842.1"/>
    <property type="molecule type" value="Genomic_DNA"/>
</dbReference>
<dbReference type="PROSITE" id="PS51702">
    <property type="entry name" value="HTH_MU"/>
    <property type="match status" value="1"/>
</dbReference>
<dbReference type="InterPro" id="IPR004189">
    <property type="entry name" value="Phage_Mu_transposase"/>
</dbReference>
<dbReference type="SUPFAM" id="SSF50610">
    <property type="entry name" value="mu transposase, C-terminal domain"/>
    <property type="match status" value="1"/>
</dbReference>
<keyword evidence="3" id="KW-1185">Reference proteome</keyword>
<organism evidence="2 3">
    <name type="scientific">Azospirillum cavernae</name>
    <dbReference type="NCBI Taxonomy" id="2320860"/>
    <lineage>
        <taxon>Bacteria</taxon>
        <taxon>Pseudomonadati</taxon>
        <taxon>Pseudomonadota</taxon>
        <taxon>Alphaproteobacteria</taxon>
        <taxon>Rhodospirillales</taxon>
        <taxon>Azospirillaceae</taxon>
        <taxon>Azospirillum</taxon>
    </lineage>
</organism>
<comment type="caution">
    <text evidence="2">The sequence shown here is derived from an EMBL/GenBank/DDBJ whole genome shotgun (WGS) entry which is preliminary data.</text>
</comment>
<dbReference type="GO" id="GO:0004803">
    <property type="term" value="F:transposase activity"/>
    <property type="evidence" value="ECO:0007669"/>
    <property type="project" value="InterPro"/>
</dbReference>
<dbReference type="InterPro" id="IPR009057">
    <property type="entry name" value="Homeodomain-like_sf"/>
</dbReference>
<protein>
    <submittedName>
        <fullName evidence="2">Transposase</fullName>
    </submittedName>
</protein>
<dbReference type="SUPFAM" id="SSF46689">
    <property type="entry name" value="Homeodomain-like"/>
    <property type="match status" value="2"/>
</dbReference>
<dbReference type="SUPFAM" id="SSF53098">
    <property type="entry name" value="Ribonuclease H-like"/>
    <property type="match status" value="1"/>
</dbReference>
<sequence length="691" mass="77871">MKEWRSAAEWADLKLPAMPTSKAGVILRATTGKWRSRPREEQGGGLEYHMSSLPTAAQVKLTLLEKKSRQSAETAAPPANRTELWRWYDGLPDAKKAKARMRAEILDAIVALHRNGVTKDVAVMTVAQHHNVGPSTIYNWLKLVAGHDRADWLPCLAPHHAGRTATVECDPAAWDMLKSDYLRAAAPPFSDCYERMVRAAKEQGWSVPSERTLLRRLTATVHPAVIVMAREGAEKVKQMFPAQERDRSHFTALEAINGDGHRWDLWVEWPDGTVARPNMVAFQDLYSGMILAWRVDQTANSWSVRLAIGDLIEDYGIPKKCWLDNGRDFASKWLTGGIPNRYRFKVREEEPVGILTQLGVEIHWTTPYSGQSKPIERAFRDFASDISRHPAFEGAYTGNSPVNKPENYRSRAIKLEDFLKVLASEINQHNDRIGRIARNCRGRSFRDTFLDSHKDAVVTRATEEQRRLWLLAAEGVTVSNRDGALKLFGNRYWADFLHLHMGETVAARFDPEFLHDGVHVYRLDGVYLGHAPVLEAAGFDSADAAREHARQRRRWLNANKAMLDAERRMSAAQVASLVPLNLGPAAPPEAKVVQLPRPVLDLKQTPKPDLTVVQEERREALVTEFRRPDATPAKDEKTLRLEKAARIEAAITAGTAVEAEAAWFTRYSRQPEWKAFKRLAEDFSTDAQATA</sequence>
<dbReference type="InterPro" id="IPR003314">
    <property type="entry name" value="Mu-type_HTH"/>
</dbReference>
<dbReference type="InterPro" id="IPR036388">
    <property type="entry name" value="WH-like_DNA-bd_sf"/>
</dbReference>
<dbReference type="GO" id="GO:0015074">
    <property type="term" value="P:DNA integration"/>
    <property type="evidence" value="ECO:0007669"/>
    <property type="project" value="InterPro"/>
</dbReference>
<dbReference type="Gene3D" id="1.10.10.10">
    <property type="entry name" value="Winged helix-like DNA-binding domain superfamily/Winged helix DNA-binding domain"/>
    <property type="match status" value="1"/>
</dbReference>
<dbReference type="InterPro" id="IPR036397">
    <property type="entry name" value="RNaseH_sf"/>
</dbReference>
<dbReference type="Gene3D" id="6.10.250.2550">
    <property type="match status" value="1"/>
</dbReference>
<gene>
    <name evidence="2" type="ORF">D3877_10210</name>
</gene>
<dbReference type="Pfam" id="PF09299">
    <property type="entry name" value="Mu-transpos_C"/>
    <property type="match status" value="1"/>
</dbReference>
<dbReference type="InterPro" id="IPR015126">
    <property type="entry name" value="Mu_I-gamma"/>
</dbReference>
<accession>A0A418W498</accession>
<evidence type="ECO:0000313" key="2">
    <source>
        <dbReference type="EMBL" id="RJF84842.1"/>
    </source>
</evidence>
<feature type="domain" description="HTH Mu-type" evidence="1">
    <location>
        <begin position="3"/>
        <end position="69"/>
    </location>
</feature>
<dbReference type="AlphaFoldDB" id="A0A418W498"/>
<dbReference type="Gene3D" id="1.10.10.60">
    <property type="entry name" value="Homeodomain-like"/>
    <property type="match status" value="2"/>
</dbReference>
<dbReference type="Pfam" id="PF09039">
    <property type="entry name" value="HTH_Tnp_Mu_2"/>
    <property type="match status" value="1"/>
</dbReference>
<evidence type="ECO:0000259" key="1">
    <source>
        <dbReference type="PROSITE" id="PS51702"/>
    </source>
</evidence>
<dbReference type="Proteomes" id="UP000283458">
    <property type="component" value="Unassembled WGS sequence"/>
</dbReference>
<dbReference type="Pfam" id="PF02316">
    <property type="entry name" value="HTH_Tnp_Mu_1"/>
    <property type="match status" value="1"/>
</dbReference>
<dbReference type="GO" id="GO:0003677">
    <property type="term" value="F:DNA binding"/>
    <property type="evidence" value="ECO:0007669"/>
    <property type="project" value="InterPro"/>
</dbReference>
<dbReference type="Gene3D" id="2.30.30.130">
    <property type="entry name" value="Transposase, Mu, C-terminal"/>
    <property type="match status" value="1"/>
</dbReference>
<dbReference type="GO" id="GO:0006313">
    <property type="term" value="P:DNA transposition"/>
    <property type="evidence" value="ECO:0007669"/>
    <property type="project" value="InterPro"/>
</dbReference>
<dbReference type="SUPFAM" id="SSF46955">
    <property type="entry name" value="Putative DNA-binding domain"/>
    <property type="match status" value="1"/>
</dbReference>